<dbReference type="GO" id="GO:0006281">
    <property type="term" value="P:DNA repair"/>
    <property type="evidence" value="ECO:0007669"/>
    <property type="project" value="UniProtKB-UniRule"/>
</dbReference>
<dbReference type="InterPro" id="IPR039920">
    <property type="entry name" value="MMS19"/>
</dbReference>
<keyword evidence="3" id="KW-0677">Repeat</keyword>
<dbReference type="EMBL" id="MU151258">
    <property type="protein sequence ID" value="KAF9446206.1"/>
    <property type="molecule type" value="Genomic_DNA"/>
</dbReference>
<sequence>MESTERLIRTWIATEKDEDIKEIVSEISADKTNLVNVVKGLGEYLTADEEDLRRKGVEFLSLILASLPPDKINKQSTRVLSTFYAGKLEDSGTIIPALKGIQTLVKLPTCGTLEVQSILRSMFLHAKMKALVQSVRFVVFSILDSLVANQRDVLKAMGKEFLDGYVLLVDGEKDPRNLIVAFAIARVILIEFDIHERVETLFNITFCYFPITFRPPPNDPYGITTDDLRAALRGCLSATPYFGSLAIPVFLEKLLAGTRATKRDALQTMGVCLPVYGSALARAEARKLWNSLKLEIFQPTDSVNEEEALRTTQILVKTIHETDEPTGDDAEIQGLAREVCEECIGILKEPEKSQAKPAAKILCAFMSTTPSVAKYTISQAIPHLVKLFFDPDEAGNRMPVLTVLSEFITAARESLSKLSPLPAQTEDGMEMELTVPPLTPHKDEVLGVLMVGLKTASSRRPALAGLQGVVTTENLLTDEELTFVVHNINEILGAGSDDLDDASDAVLDLLSAVAKVNTRPVEEQTLPLLFRSLPDTPPASDAISERVKILNVLSTLETLCVQAQLFETLVIRLTTKLDLICVPSSSFLTGSSAMEDEVELHAAYAHWILNTLAKTLRKKVDKGDPDVVKYIDRLIPGIFNLFVFAAFSASDEEVGGRVEEERWRKRLGVATDPRLVKKAGEIITLVLQVLPLVKQESYAVALYDALIEGNIKSIVEGHQKIPSDRKLLVFSDTTPTVQKNLVALFAAAITPLRKEVRPVVSEVNSFLDKVLWWSLGTADSELQRDAALELVSSVLNKRVDTDGLDTFLGTTLSVFWDRKINSVGVSAERRRNAIKAWKWISKALLIRNHPMALEFTDRLFEAFGDEAVGWDAAKAVGEVAGTDDVLTKKHHAVIRILYAQKYVNRVLPRIIAGAKDSTKPREQTASLVALTSLITSVPKAAYQHELPGLIPLLLRGLELPDANIRWNVIDTFLAAAEGDSPEHSLVASHAPTLATLMLKNSNVEEMPSLRVRISALKYLQKLPSIVRYDILHPSKSTVLKELAKALDDPKRAVRKEAVDARTAWFRYHGSA</sequence>
<dbReference type="OrthoDB" id="342900at2759"/>
<keyword evidence="4 5" id="KW-0539">Nucleus</keyword>
<evidence type="ECO:0000259" key="7">
    <source>
        <dbReference type="Pfam" id="PF14500"/>
    </source>
</evidence>
<evidence type="ECO:0000256" key="5">
    <source>
        <dbReference type="RuleBase" id="RU367072"/>
    </source>
</evidence>
<dbReference type="PANTHER" id="PTHR12891:SF0">
    <property type="entry name" value="MMS19 NUCLEOTIDE EXCISION REPAIR PROTEIN HOMOLOG"/>
    <property type="match status" value="1"/>
</dbReference>
<dbReference type="InterPro" id="IPR011989">
    <property type="entry name" value="ARM-like"/>
</dbReference>
<evidence type="ECO:0000256" key="1">
    <source>
        <dbReference type="ARBA" id="ARBA00004123"/>
    </source>
</evidence>
<dbReference type="Proteomes" id="UP000807342">
    <property type="component" value="Unassembled WGS sequence"/>
</dbReference>
<gene>
    <name evidence="8" type="ORF">P691DRAFT_804493</name>
</gene>
<dbReference type="GO" id="GO:0051604">
    <property type="term" value="P:protein maturation"/>
    <property type="evidence" value="ECO:0007669"/>
    <property type="project" value="UniProtKB-UniRule"/>
</dbReference>
<reference evidence="8" key="1">
    <citation type="submission" date="2020-11" db="EMBL/GenBank/DDBJ databases">
        <authorList>
            <consortium name="DOE Joint Genome Institute"/>
            <person name="Ahrendt S."/>
            <person name="Riley R."/>
            <person name="Andreopoulos W."/>
            <person name="Labutti K."/>
            <person name="Pangilinan J."/>
            <person name="Ruiz-Duenas F.J."/>
            <person name="Barrasa J.M."/>
            <person name="Sanchez-Garcia M."/>
            <person name="Camarero S."/>
            <person name="Miyauchi S."/>
            <person name="Serrano A."/>
            <person name="Linde D."/>
            <person name="Babiker R."/>
            <person name="Drula E."/>
            <person name="Ayuso-Fernandez I."/>
            <person name="Pacheco R."/>
            <person name="Padilla G."/>
            <person name="Ferreira P."/>
            <person name="Barriuso J."/>
            <person name="Kellner H."/>
            <person name="Castanera R."/>
            <person name="Alfaro M."/>
            <person name="Ramirez L."/>
            <person name="Pisabarro A.G."/>
            <person name="Kuo A."/>
            <person name="Tritt A."/>
            <person name="Lipzen A."/>
            <person name="He G."/>
            <person name="Yan M."/>
            <person name="Ng V."/>
            <person name="Cullen D."/>
            <person name="Martin F."/>
            <person name="Rosso M.-N."/>
            <person name="Henrissat B."/>
            <person name="Hibbett D."/>
            <person name="Martinez A.T."/>
            <person name="Grigoriev I.V."/>
        </authorList>
    </citation>
    <scope>NUCLEOTIDE SEQUENCE</scope>
    <source>
        <strain evidence="8">MF-IS2</strain>
    </source>
</reference>
<dbReference type="InterPro" id="IPR029240">
    <property type="entry name" value="MMS19_N"/>
</dbReference>
<evidence type="ECO:0000256" key="3">
    <source>
        <dbReference type="ARBA" id="ARBA00022737"/>
    </source>
</evidence>
<keyword evidence="9" id="KW-1185">Reference proteome</keyword>
<dbReference type="InterPro" id="IPR016024">
    <property type="entry name" value="ARM-type_fold"/>
</dbReference>
<dbReference type="GO" id="GO:0097361">
    <property type="term" value="C:cytosolic [4Fe-4S] assembly targeting complex"/>
    <property type="evidence" value="ECO:0007669"/>
    <property type="project" value="UniProtKB-UniRule"/>
</dbReference>
<comment type="subcellular location">
    <subcellularLocation>
        <location evidence="1 5">Nucleus</location>
    </subcellularLocation>
</comment>
<comment type="similarity">
    <text evidence="2 5">Belongs to the MET18/MMS19 family.</text>
</comment>
<dbReference type="Gene3D" id="1.25.10.10">
    <property type="entry name" value="Leucine-rich Repeat Variant"/>
    <property type="match status" value="2"/>
</dbReference>
<dbReference type="Pfam" id="PF12460">
    <property type="entry name" value="MMS19_C"/>
    <property type="match status" value="1"/>
</dbReference>
<dbReference type="GO" id="GO:0005634">
    <property type="term" value="C:nucleus"/>
    <property type="evidence" value="ECO:0007669"/>
    <property type="project" value="UniProtKB-SubCell"/>
</dbReference>
<name>A0A9P5XBD5_9AGAR</name>
<proteinExistence type="inferred from homology"/>
<accession>A0A9P5XBD5</accession>
<dbReference type="PANTHER" id="PTHR12891">
    <property type="entry name" value="DNA REPAIR/TRANSCRIPTION PROTEIN MET18/MMS19"/>
    <property type="match status" value="1"/>
</dbReference>
<evidence type="ECO:0000256" key="4">
    <source>
        <dbReference type="ARBA" id="ARBA00023242"/>
    </source>
</evidence>
<protein>
    <recommendedName>
        <fullName evidence="5">MMS19 nucleotide excision repair protein</fullName>
    </recommendedName>
</protein>
<dbReference type="AlphaFoldDB" id="A0A9P5XBD5"/>
<dbReference type="SUPFAM" id="SSF48371">
    <property type="entry name" value="ARM repeat"/>
    <property type="match status" value="2"/>
</dbReference>
<dbReference type="GO" id="GO:0016226">
    <property type="term" value="P:iron-sulfur cluster assembly"/>
    <property type="evidence" value="ECO:0007669"/>
    <property type="project" value="UniProtKB-UniRule"/>
</dbReference>
<keyword evidence="5" id="KW-0234">DNA repair</keyword>
<keyword evidence="5" id="KW-0227">DNA damage</keyword>
<dbReference type="InterPro" id="IPR024687">
    <property type="entry name" value="MMS19_C"/>
</dbReference>
<feature type="domain" description="MMS19 N-terminal" evidence="7">
    <location>
        <begin position="38"/>
        <end position="298"/>
    </location>
</feature>
<feature type="domain" description="MMS19 C-terminal" evidence="6">
    <location>
        <begin position="552"/>
        <end position="1023"/>
    </location>
</feature>
<evidence type="ECO:0000313" key="8">
    <source>
        <dbReference type="EMBL" id="KAF9446206.1"/>
    </source>
</evidence>
<evidence type="ECO:0000256" key="2">
    <source>
        <dbReference type="ARBA" id="ARBA00009340"/>
    </source>
</evidence>
<evidence type="ECO:0000313" key="9">
    <source>
        <dbReference type="Proteomes" id="UP000807342"/>
    </source>
</evidence>
<dbReference type="Pfam" id="PF14500">
    <property type="entry name" value="MMS19_N"/>
    <property type="match status" value="1"/>
</dbReference>
<comment type="caution">
    <text evidence="8">The sequence shown here is derived from an EMBL/GenBank/DDBJ whole genome shotgun (WGS) entry which is preliminary data.</text>
</comment>
<organism evidence="8 9">
    <name type="scientific">Macrolepiota fuliginosa MF-IS2</name>
    <dbReference type="NCBI Taxonomy" id="1400762"/>
    <lineage>
        <taxon>Eukaryota</taxon>
        <taxon>Fungi</taxon>
        <taxon>Dikarya</taxon>
        <taxon>Basidiomycota</taxon>
        <taxon>Agaricomycotina</taxon>
        <taxon>Agaricomycetes</taxon>
        <taxon>Agaricomycetidae</taxon>
        <taxon>Agaricales</taxon>
        <taxon>Agaricineae</taxon>
        <taxon>Agaricaceae</taxon>
        <taxon>Macrolepiota</taxon>
    </lineage>
</organism>
<comment type="function">
    <text evidence="5">Key component of the cytosolic iron-sulfur protein assembly (CIA) complex, a multiprotein complex that mediates the incorporation of iron-sulfur cluster into apoproteins specifically involved in DNA metabolism and genomic integrity. In the CIA complex, MMS19 acts as an adapter between early-acting CIA components and a subset of cellular target iron-sulfur proteins.</text>
</comment>
<evidence type="ECO:0000259" key="6">
    <source>
        <dbReference type="Pfam" id="PF12460"/>
    </source>
</evidence>